<name>A0A094JFE2_9GAMM</name>
<keyword evidence="3" id="KW-1185">Reference proteome</keyword>
<gene>
    <name evidence="2" type="ORF">IDSA_00615</name>
</gene>
<dbReference type="Proteomes" id="UP000054363">
    <property type="component" value="Unassembled WGS sequence"/>
</dbReference>
<evidence type="ECO:0000313" key="3">
    <source>
        <dbReference type="Proteomes" id="UP000054363"/>
    </source>
</evidence>
<evidence type="ECO:0000256" key="1">
    <source>
        <dbReference type="SAM" id="SignalP"/>
    </source>
</evidence>
<accession>A0A094JFE2</accession>
<dbReference type="EMBL" id="JPER01000001">
    <property type="protein sequence ID" value="KFZ31271.1"/>
    <property type="molecule type" value="Genomic_DNA"/>
</dbReference>
<reference evidence="2 3" key="1">
    <citation type="submission" date="2014-06" db="EMBL/GenBank/DDBJ databases">
        <title>The draft genome sequence of Idiomarina salinarum ISL-52.</title>
        <authorList>
            <person name="Du J."/>
            <person name="Shao Z."/>
        </authorList>
    </citation>
    <scope>NUCLEOTIDE SEQUENCE [LARGE SCALE GENOMIC DNA]</scope>
    <source>
        <strain evidence="2 3">ISL-52</strain>
    </source>
</reference>
<dbReference type="OrthoDB" id="6234504at2"/>
<comment type="caution">
    <text evidence="2">The sequence shown here is derived from an EMBL/GenBank/DDBJ whole genome shotgun (WGS) entry which is preliminary data.</text>
</comment>
<feature type="chain" id="PRO_5001905933" evidence="1">
    <location>
        <begin position="26"/>
        <end position="295"/>
    </location>
</feature>
<dbReference type="AlphaFoldDB" id="A0A094JFE2"/>
<organism evidence="2 3">
    <name type="scientific">Pseudidiomarina salinarum</name>
    <dbReference type="NCBI Taxonomy" id="435908"/>
    <lineage>
        <taxon>Bacteria</taxon>
        <taxon>Pseudomonadati</taxon>
        <taxon>Pseudomonadota</taxon>
        <taxon>Gammaproteobacteria</taxon>
        <taxon>Alteromonadales</taxon>
        <taxon>Idiomarinaceae</taxon>
        <taxon>Pseudidiomarina</taxon>
    </lineage>
</organism>
<proteinExistence type="predicted"/>
<protein>
    <submittedName>
        <fullName evidence="2">Uncharacterized protein</fullName>
    </submittedName>
</protein>
<sequence length="295" mass="33365">MKRQLRVNRLIAGVAAAAVSIAALAQDSPAGKMLSDPYFDKERAAEVEHITMLRIDEATFRKAYDAAGKPKLIMLVGEPFTDMVSDWHMHRRLNINATATGTDGTFVPESQSVQVGVENRSYDIPRRSPLLTPAQWDEYQRGYQSTLLKYGVRLVNRAVALRLLDSEIRETSNRNPQDDSQRLEMDMLRKHSKLLIEVLPYREQKYQYEPIGYQLTMTSLEDATLLADDRVAIPEAYKEYRAGASGYSEQRPQNFAGVEAGASGYDIIENPIEIWAEQGKLAAEATLQLLYDRYL</sequence>
<feature type="signal peptide" evidence="1">
    <location>
        <begin position="1"/>
        <end position="25"/>
    </location>
</feature>
<dbReference type="RefSeq" id="WP_034773473.1">
    <property type="nucleotide sequence ID" value="NZ_JPER01000001.1"/>
</dbReference>
<evidence type="ECO:0000313" key="2">
    <source>
        <dbReference type="EMBL" id="KFZ31271.1"/>
    </source>
</evidence>
<keyword evidence="1" id="KW-0732">Signal</keyword>